<reference evidence="2 3" key="1">
    <citation type="submission" date="2020-05" db="EMBL/GenBank/DDBJ databases">
        <authorList>
            <person name="Khan S.A."/>
            <person name="Jeon C.O."/>
            <person name="Chun B.H."/>
        </authorList>
    </citation>
    <scope>NUCLEOTIDE SEQUENCE [LARGE SCALE GENOMIC DNA]</scope>
    <source>
        <strain evidence="2 3">S1162</strain>
    </source>
</reference>
<feature type="transmembrane region" description="Helical" evidence="1">
    <location>
        <begin position="146"/>
        <end position="171"/>
    </location>
</feature>
<feature type="transmembrane region" description="Helical" evidence="1">
    <location>
        <begin position="113"/>
        <end position="134"/>
    </location>
</feature>
<name>A0ABX1VZ03_9SPHI</name>
<keyword evidence="1" id="KW-0472">Membrane</keyword>
<proteinExistence type="predicted"/>
<feature type="transmembrane region" description="Helical" evidence="1">
    <location>
        <begin position="183"/>
        <end position="202"/>
    </location>
</feature>
<keyword evidence="1" id="KW-1133">Transmembrane helix</keyword>
<accession>A0ABX1VZ03</accession>
<feature type="transmembrane region" description="Helical" evidence="1">
    <location>
        <begin position="56"/>
        <end position="74"/>
    </location>
</feature>
<feature type="transmembrane region" description="Helical" evidence="1">
    <location>
        <begin position="30"/>
        <end position="50"/>
    </location>
</feature>
<feature type="transmembrane region" description="Helical" evidence="1">
    <location>
        <begin position="86"/>
        <end position="107"/>
    </location>
</feature>
<evidence type="ECO:0000313" key="2">
    <source>
        <dbReference type="EMBL" id="NNU33193.1"/>
    </source>
</evidence>
<keyword evidence="3" id="KW-1185">Reference proteome</keyword>
<organism evidence="2 3">
    <name type="scientific">Mucilaginibacter humi</name>
    <dbReference type="NCBI Taxonomy" id="2732510"/>
    <lineage>
        <taxon>Bacteria</taxon>
        <taxon>Pseudomonadati</taxon>
        <taxon>Bacteroidota</taxon>
        <taxon>Sphingobacteriia</taxon>
        <taxon>Sphingobacteriales</taxon>
        <taxon>Sphingobacteriaceae</taxon>
        <taxon>Mucilaginibacter</taxon>
    </lineage>
</organism>
<comment type="caution">
    <text evidence="2">The sequence shown here is derived from an EMBL/GenBank/DDBJ whole genome shotgun (WGS) entry which is preliminary data.</text>
</comment>
<protein>
    <submittedName>
        <fullName evidence="2">Uncharacterized protein</fullName>
    </submittedName>
</protein>
<keyword evidence="1" id="KW-0812">Transmembrane</keyword>
<dbReference type="EMBL" id="JABFCR010000004">
    <property type="protein sequence ID" value="NNU33193.1"/>
    <property type="molecule type" value="Genomic_DNA"/>
</dbReference>
<feature type="transmembrane region" description="Helical" evidence="1">
    <location>
        <begin position="6"/>
        <end position="23"/>
    </location>
</feature>
<gene>
    <name evidence="2" type="ORF">HK413_01580</name>
</gene>
<evidence type="ECO:0000313" key="3">
    <source>
        <dbReference type="Proteomes" id="UP000566071"/>
    </source>
</evidence>
<evidence type="ECO:0000256" key="1">
    <source>
        <dbReference type="SAM" id="Phobius"/>
    </source>
</evidence>
<sequence>MSVIILIEAACFIIALVSLIKDANRAWRSMVLYMLITYLTEIIGKLLRTGHHSNQWLYNVFLLFEAGFTSFMFNNLLSKYINSKPLIIGGLGLLLALYTYDVINHGFFVFNDITATVMSVVFVIYSFYYYYLLIKDEQYIDLKRSAAFWWVAGSLFFYFGSTAVNLFFSFLQDVRVAGHNITYFIFSALSAFLYACWSYSFICRKWQTTSKN</sequence>
<dbReference type="Proteomes" id="UP000566071">
    <property type="component" value="Unassembled WGS sequence"/>
</dbReference>